<keyword evidence="2" id="KW-0472">Membrane</keyword>
<evidence type="ECO:0000256" key="1">
    <source>
        <dbReference type="SAM" id="MobiDB-lite"/>
    </source>
</evidence>
<feature type="compositionally biased region" description="Pro residues" evidence="1">
    <location>
        <begin position="345"/>
        <end position="374"/>
    </location>
</feature>
<feature type="compositionally biased region" description="Pro residues" evidence="1">
    <location>
        <begin position="233"/>
        <end position="250"/>
    </location>
</feature>
<evidence type="ECO:0000313" key="4">
    <source>
        <dbReference type="EMBL" id="KAK8743693.1"/>
    </source>
</evidence>
<protein>
    <recommendedName>
        <fullName evidence="3">WH2 domain-containing protein</fullName>
    </recommendedName>
</protein>
<dbReference type="InterPro" id="IPR003124">
    <property type="entry name" value="WH2_dom"/>
</dbReference>
<keyword evidence="2" id="KW-1133">Transmembrane helix</keyword>
<dbReference type="Pfam" id="PF02205">
    <property type="entry name" value="WH2"/>
    <property type="match status" value="1"/>
</dbReference>
<sequence>MPPPPPPPPAPGGGFQRRGQPLPKAGGGGDDRSALLSAIRSGTKLKKSVTNDRSAPIIDGKPSTNGGGNRGGGGGGGGGGGRMMMNGGAPQLGHIADGVNRLRPTGRLPANPSNRSGPLLPPGRKPSPSVPVRDVSLESQHTAENNSVPPSPKPSSKSNPAPPPPPATSKPSFPNDRLTRGPLPVPPNPANKPAPPRPPVEELPTSVPSESGYHPALPSKPVLINKPSVGNKPAPPRPPTGSKPTLPPKMPILQPNGSTPPSSKPASRTNSMRECRIPSEPEFHIQNNSCPGEDSLLPSRTLPLSHNHRNIQSGLSANHGSIRPNTVGHRMGANIARSMTRPPSERPPPPPNRPSVPPPSQPPPPPPPSRPVPVPSASLKPEVVILRANFISALLNTSHYQSYTRTAPRPTLARMVREAVDLVNNLLKLRHTLYPHLKYYIHPYPYFLHKCIPGPLFLLIFLLVVIFVILVILMNIS</sequence>
<dbReference type="Proteomes" id="UP001445076">
    <property type="component" value="Unassembled WGS sequence"/>
</dbReference>
<gene>
    <name evidence="4" type="ORF">OTU49_001214</name>
</gene>
<feature type="domain" description="WH2" evidence="3">
    <location>
        <begin position="31"/>
        <end position="48"/>
    </location>
</feature>
<dbReference type="PROSITE" id="PS51082">
    <property type="entry name" value="WH2"/>
    <property type="match status" value="1"/>
</dbReference>
<feature type="compositionally biased region" description="Basic and acidic residues" evidence="1">
    <location>
        <begin position="271"/>
        <end position="283"/>
    </location>
</feature>
<feature type="transmembrane region" description="Helical" evidence="2">
    <location>
        <begin position="456"/>
        <end position="476"/>
    </location>
</feature>
<keyword evidence="5" id="KW-1185">Reference proteome</keyword>
<reference evidence="4 5" key="1">
    <citation type="journal article" date="2024" name="BMC Genomics">
        <title>Genome assembly of redclaw crayfish (Cherax quadricarinatus) provides insights into its immune adaptation and hypoxia tolerance.</title>
        <authorList>
            <person name="Liu Z."/>
            <person name="Zheng J."/>
            <person name="Li H."/>
            <person name="Fang K."/>
            <person name="Wang S."/>
            <person name="He J."/>
            <person name="Zhou D."/>
            <person name="Weng S."/>
            <person name="Chi M."/>
            <person name="Gu Z."/>
            <person name="He J."/>
            <person name="Li F."/>
            <person name="Wang M."/>
        </authorList>
    </citation>
    <scope>NUCLEOTIDE SEQUENCE [LARGE SCALE GENOMIC DNA]</scope>
    <source>
        <strain evidence="4">ZL_2023a</strain>
    </source>
</reference>
<dbReference type="EMBL" id="JARKIK010000024">
    <property type="protein sequence ID" value="KAK8743693.1"/>
    <property type="molecule type" value="Genomic_DNA"/>
</dbReference>
<comment type="caution">
    <text evidence="4">The sequence shown here is derived from an EMBL/GenBank/DDBJ whole genome shotgun (WGS) entry which is preliminary data.</text>
</comment>
<organism evidence="4 5">
    <name type="scientific">Cherax quadricarinatus</name>
    <name type="common">Australian red claw crayfish</name>
    <dbReference type="NCBI Taxonomy" id="27406"/>
    <lineage>
        <taxon>Eukaryota</taxon>
        <taxon>Metazoa</taxon>
        <taxon>Ecdysozoa</taxon>
        <taxon>Arthropoda</taxon>
        <taxon>Crustacea</taxon>
        <taxon>Multicrustacea</taxon>
        <taxon>Malacostraca</taxon>
        <taxon>Eumalacostraca</taxon>
        <taxon>Eucarida</taxon>
        <taxon>Decapoda</taxon>
        <taxon>Pleocyemata</taxon>
        <taxon>Astacidea</taxon>
        <taxon>Parastacoidea</taxon>
        <taxon>Parastacidae</taxon>
        <taxon>Cherax</taxon>
    </lineage>
</organism>
<feature type="compositionally biased region" description="Pro residues" evidence="1">
    <location>
        <begin position="183"/>
        <end position="198"/>
    </location>
</feature>
<feature type="compositionally biased region" description="Polar residues" evidence="1">
    <location>
        <begin position="255"/>
        <end position="270"/>
    </location>
</feature>
<evidence type="ECO:0000256" key="2">
    <source>
        <dbReference type="SAM" id="Phobius"/>
    </source>
</evidence>
<evidence type="ECO:0000259" key="3">
    <source>
        <dbReference type="PROSITE" id="PS51082"/>
    </source>
</evidence>
<feature type="compositionally biased region" description="Pro residues" evidence="1">
    <location>
        <begin position="1"/>
        <end position="11"/>
    </location>
</feature>
<feature type="region of interest" description="Disordered" evidence="1">
    <location>
        <begin position="1"/>
        <end position="374"/>
    </location>
</feature>
<evidence type="ECO:0000313" key="5">
    <source>
        <dbReference type="Proteomes" id="UP001445076"/>
    </source>
</evidence>
<accession>A0AAW0XWL6</accession>
<dbReference type="AlphaFoldDB" id="A0AAW0XWL6"/>
<keyword evidence="2" id="KW-0812">Transmembrane</keyword>
<name>A0AAW0XWL6_CHEQU</name>
<feature type="compositionally biased region" description="Polar residues" evidence="1">
    <location>
        <begin position="310"/>
        <end position="319"/>
    </location>
</feature>
<proteinExistence type="predicted"/>
<dbReference type="GO" id="GO:0003779">
    <property type="term" value="F:actin binding"/>
    <property type="evidence" value="ECO:0007669"/>
    <property type="project" value="InterPro"/>
</dbReference>
<feature type="compositionally biased region" description="Gly residues" evidence="1">
    <location>
        <begin position="65"/>
        <end position="82"/>
    </location>
</feature>
<feature type="compositionally biased region" description="Pro residues" evidence="1">
    <location>
        <begin position="119"/>
        <end position="129"/>
    </location>
</feature>